<dbReference type="EMBL" id="JACGCM010000393">
    <property type="protein sequence ID" value="KAF6172722.1"/>
    <property type="molecule type" value="Genomic_DNA"/>
</dbReference>
<evidence type="ECO:0000256" key="3">
    <source>
        <dbReference type="ARBA" id="ARBA00022840"/>
    </source>
</evidence>
<dbReference type="GO" id="GO:0005524">
    <property type="term" value="F:ATP binding"/>
    <property type="evidence" value="ECO:0007669"/>
    <property type="project" value="UniProtKB-KW"/>
</dbReference>
<dbReference type="PANTHER" id="PTHR45633">
    <property type="entry name" value="60 KDA HEAT SHOCK PROTEIN, MITOCHONDRIAL"/>
    <property type="match status" value="1"/>
</dbReference>
<dbReference type="Proteomes" id="UP000541444">
    <property type="component" value="Unassembled WGS sequence"/>
</dbReference>
<organism evidence="5 6">
    <name type="scientific">Kingdonia uniflora</name>
    <dbReference type="NCBI Taxonomy" id="39325"/>
    <lineage>
        <taxon>Eukaryota</taxon>
        <taxon>Viridiplantae</taxon>
        <taxon>Streptophyta</taxon>
        <taxon>Embryophyta</taxon>
        <taxon>Tracheophyta</taxon>
        <taxon>Spermatophyta</taxon>
        <taxon>Magnoliopsida</taxon>
        <taxon>Ranunculales</taxon>
        <taxon>Circaeasteraceae</taxon>
        <taxon>Kingdonia</taxon>
    </lineage>
</organism>
<accession>A0A7J7P0G1</accession>
<dbReference type="InterPro" id="IPR027413">
    <property type="entry name" value="GROEL-like_equatorial_sf"/>
</dbReference>
<evidence type="ECO:0000256" key="2">
    <source>
        <dbReference type="ARBA" id="ARBA00022741"/>
    </source>
</evidence>
<gene>
    <name evidence="5" type="ORF">GIB67_000780</name>
</gene>
<dbReference type="GO" id="GO:0140662">
    <property type="term" value="F:ATP-dependent protein folding chaperone"/>
    <property type="evidence" value="ECO:0007669"/>
    <property type="project" value="InterPro"/>
</dbReference>
<comment type="caution">
    <text evidence="5">The sequence shown here is derived from an EMBL/GenBank/DDBJ whole genome shotgun (WGS) entry which is preliminary data.</text>
</comment>
<evidence type="ECO:0000313" key="6">
    <source>
        <dbReference type="Proteomes" id="UP000541444"/>
    </source>
</evidence>
<dbReference type="AlphaFoldDB" id="A0A7J7P0G1"/>
<keyword evidence="6" id="KW-1185">Reference proteome</keyword>
<comment type="similarity">
    <text evidence="1">Belongs to the chaperonin (HSP60) family.</text>
</comment>
<dbReference type="SUPFAM" id="SSF48592">
    <property type="entry name" value="GroEL equatorial domain-like"/>
    <property type="match status" value="1"/>
</dbReference>
<dbReference type="InterPro" id="IPR017998">
    <property type="entry name" value="Chaperone_TCP-1"/>
</dbReference>
<protein>
    <submittedName>
        <fullName evidence="5">Uncharacterized protein</fullName>
    </submittedName>
</protein>
<dbReference type="InterPro" id="IPR002423">
    <property type="entry name" value="Cpn60/GroEL/TCP-1"/>
</dbReference>
<proteinExistence type="inferred from homology"/>
<dbReference type="Pfam" id="PF00118">
    <property type="entry name" value="Cpn60_TCP1"/>
    <property type="match status" value="1"/>
</dbReference>
<keyword evidence="3" id="KW-0067">ATP-binding</keyword>
<dbReference type="PRINTS" id="PR00304">
    <property type="entry name" value="TCOMPLEXTCP1"/>
</dbReference>
<reference evidence="5 6" key="1">
    <citation type="journal article" date="2020" name="IScience">
        <title>Genome Sequencing of the Endangered Kingdonia uniflora (Circaeasteraceae, Ranunculales) Reveals Potential Mechanisms of Evolutionary Specialization.</title>
        <authorList>
            <person name="Sun Y."/>
            <person name="Deng T."/>
            <person name="Zhang A."/>
            <person name="Moore M.J."/>
            <person name="Landis J.B."/>
            <person name="Lin N."/>
            <person name="Zhang H."/>
            <person name="Zhang X."/>
            <person name="Huang J."/>
            <person name="Zhang X."/>
            <person name="Sun H."/>
            <person name="Wang H."/>
        </authorList>
    </citation>
    <scope>NUCLEOTIDE SEQUENCE [LARGE SCALE GENOMIC DNA]</scope>
    <source>
        <strain evidence="5">TB1705</strain>
        <tissue evidence="5">Leaf</tissue>
    </source>
</reference>
<evidence type="ECO:0000256" key="4">
    <source>
        <dbReference type="ARBA" id="ARBA00023186"/>
    </source>
</evidence>
<dbReference type="Gene3D" id="1.10.560.10">
    <property type="entry name" value="GroEL-like equatorial domain"/>
    <property type="match status" value="1"/>
</dbReference>
<dbReference type="OrthoDB" id="1723571at2759"/>
<name>A0A7J7P0G1_9MAGN</name>
<evidence type="ECO:0000256" key="1">
    <source>
        <dbReference type="ARBA" id="ARBA00006607"/>
    </source>
</evidence>
<dbReference type="GO" id="GO:0042026">
    <property type="term" value="P:protein refolding"/>
    <property type="evidence" value="ECO:0007669"/>
    <property type="project" value="InterPro"/>
</dbReference>
<evidence type="ECO:0000313" key="5">
    <source>
        <dbReference type="EMBL" id="KAF6172722.1"/>
    </source>
</evidence>
<sequence length="265" mass="28824">MASALTTIFSVGSVAAPSSTIIDKKLANTFLSSFGSISSISYTGRRQNAASQRRCSLKVRAVKELHFNKDGSATKKFQIGVNKLADLVGVILRPKGRNVVLESKYGSPKIVNNGVTVAKEVELEDPVENIGAKLVRQAAANTNDLVGDGTTTSVVLAQGLIGEDVKACGLEREDWLQALPRALVVGFVKTDKEFQSRGREPLFCLLLSFWICSNMLAFYNLMRERVTASGGEVGRLSIVGGVEVRYMLLSCRRLKISRNYLCAIF</sequence>
<dbReference type="InterPro" id="IPR001844">
    <property type="entry name" value="Cpn60/GroEL"/>
</dbReference>
<keyword evidence="2" id="KW-0547">Nucleotide-binding</keyword>
<keyword evidence="4" id="KW-0143">Chaperone</keyword>